<dbReference type="Pfam" id="PF00125">
    <property type="entry name" value="Histone"/>
    <property type="match status" value="1"/>
</dbReference>
<dbReference type="Gene3D" id="1.10.20.10">
    <property type="entry name" value="Histone, subunit A"/>
    <property type="match status" value="1"/>
</dbReference>
<dbReference type="InterPro" id="IPR009072">
    <property type="entry name" value="Histone-fold"/>
</dbReference>
<evidence type="ECO:0000256" key="3">
    <source>
        <dbReference type="ARBA" id="ARBA00022454"/>
    </source>
</evidence>
<evidence type="ECO:0000313" key="8">
    <source>
        <dbReference type="Proteomes" id="UP001212841"/>
    </source>
</evidence>
<feature type="compositionally biased region" description="Basic residues" evidence="5">
    <location>
        <begin position="82"/>
        <end position="94"/>
    </location>
</feature>
<keyword evidence="3" id="KW-0158">Chromosome</keyword>
<dbReference type="SMART" id="SM00428">
    <property type="entry name" value="H3"/>
    <property type="match status" value="1"/>
</dbReference>
<feature type="region of interest" description="Disordered" evidence="5">
    <location>
        <begin position="41"/>
        <end position="111"/>
    </location>
</feature>
<gene>
    <name evidence="7" type="primary">HHT1_1</name>
    <name evidence="7" type="ORF">HK097_001230</name>
</gene>
<comment type="similarity">
    <text evidence="2">Belongs to the histone H3 family.</text>
</comment>
<comment type="subcellular location">
    <subcellularLocation>
        <location evidence="1">Chromosome</location>
    </subcellularLocation>
</comment>
<dbReference type="SUPFAM" id="SSF47113">
    <property type="entry name" value="Histone-fold"/>
    <property type="match status" value="1"/>
</dbReference>
<dbReference type="Proteomes" id="UP001212841">
    <property type="component" value="Unassembled WGS sequence"/>
</dbReference>
<protein>
    <submittedName>
        <fullName evidence="7">Histone H3.1</fullName>
    </submittedName>
</protein>
<accession>A0AAD5X1H4</accession>
<dbReference type="GO" id="GO:0030527">
    <property type="term" value="F:structural constituent of chromatin"/>
    <property type="evidence" value="ECO:0007669"/>
    <property type="project" value="InterPro"/>
</dbReference>
<sequence>MRKLTGLKSEENTLFVSLPWRRNIAFRVASVAAIVALKFCPRGPPQTRPRNSSFDESKETTGDPQEPGNTELSCSSVSRTKQSVKKSVGRKVPRKQFATKAAGRAPGKAINPKSKIRFNKAGLVRRPHRYRPGTVALCGICHFKKSTELLLRTTSFRMLVREVAQDFRTNFHFQASALGAIQKTAEAYLVNLFDDVNLAAMSSV</sequence>
<name>A0AAD5X1H4_9FUNG</name>
<keyword evidence="4" id="KW-0238">DNA-binding</keyword>
<evidence type="ECO:0000256" key="5">
    <source>
        <dbReference type="SAM" id="MobiDB-lite"/>
    </source>
</evidence>
<evidence type="ECO:0000256" key="1">
    <source>
        <dbReference type="ARBA" id="ARBA00004286"/>
    </source>
</evidence>
<organism evidence="7 8">
    <name type="scientific">Rhizophlyctis rosea</name>
    <dbReference type="NCBI Taxonomy" id="64517"/>
    <lineage>
        <taxon>Eukaryota</taxon>
        <taxon>Fungi</taxon>
        <taxon>Fungi incertae sedis</taxon>
        <taxon>Chytridiomycota</taxon>
        <taxon>Chytridiomycota incertae sedis</taxon>
        <taxon>Chytridiomycetes</taxon>
        <taxon>Rhizophlyctidales</taxon>
        <taxon>Rhizophlyctidaceae</taxon>
        <taxon>Rhizophlyctis</taxon>
    </lineage>
</organism>
<keyword evidence="4" id="KW-0544">Nucleosome core</keyword>
<dbReference type="GO" id="GO:0003677">
    <property type="term" value="F:DNA binding"/>
    <property type="evidence" value="ECO:0007669"/>
    <property type="project" value="InterPro"/>
</dbReference>
<dbReference type="PRINTS" id="PR00622">
    <property type="entry name" value="HISTONEH3"/>
</dbReference>
<feature type="domain" description="Core Histone H2A/H2B/H3" evidence="6">
    <location>
        <begin position="132"/>
        <end position="201"/>
    </location>
</feature>
<proteinExistence type="inferred from homology"/>
<dbReference type="AlphaFoldDB" id="A0AAD5X1H4"/>
<evidence type="ECO:0000259" key="6">
    <source>
        <dbReference type="Pfam" id="PF00125"/>
    </source>
</evidence>
<evidence type="ECO:0000256" key="2">
    <source>
        <dbReference type="ARBA" id="ARBA00010343"/>
    </source>
</evidence>
<dbReference type="GO" id="GO:0046982">
    <property type="term" value="F:protein heterodimerization activity"/>
    <property type="evidence" value="ECO:0007669"/>
    <property type="project" value="InterPro"/>
</dbReference>
<dbReference type="EMBL" id="JADGJD010001236">
    <property type="protein sequence ID" value="KAJ3045318.1"/>
    <property type="molecule type" value="Genomic_DNA"/>
</dbReference>
<reference evidence="7" key="1">
    <citation type="submission" date="2020-05" db="EMBL/GenBank/DDBJ databases">
        <title>Phylogenomic resolution of chytrid fungi.</title>
        <authorList>
            <person name="Stajich J.E."/>
            <person name="Amses K."/>
            <person name="Simmons R."/>
            <person name="Seto K."/>
            <person name="Myers J."/>
            <person name="Bonds A."/>
            <person name="Quandt C.A."/>
            <person name="Barry K."/>
            <person name="Liu P."/>
            <person name="Grigoriev I."/>
            <person name="Longcore J.E."/>
            <person name="James T.Y."/>
        </authorList>
    </citation>
    <scope>NUCLEOTIDE SEQUENCE</scope>
    <source>
        <strain evidence="7">JEL0318</strain>
    </source>
</reference>
<comment type="caution">
    <text evidence="7">The sequence shown here is derived from an EMBL/GenBank/DDBJ whole genome shotgun (WGS) entry which is preliminary data.</text>
</comment>
<keyword evidence="8" id="KW-1185">Reference proteome</keyword>
<evidence type="ECO:0000256" key="4">
    <source>
        <dbReference type="ARBA" id="ARBA00023269"/>
    </source>
</evidence>
<dbReference type="PANTHER" id="PTHR11426">
    <property type="entry name" value="HISTONE H3"/>
    <property type="match status" value="1"/>
</dbReference>
<dbReference type="InterPro" id="IPR000164">
    <property type="entry name" value="Histone_H3/CENP-A"/>
</dbReference>
<dbReference type="InterPro" id="IPR007125">
    <property type="entry name" value="H2A/H2B/H3"/>
</dbReference>
<feature type="compositionally biased region" description="Polar residues" evidence="5">
    <location>
        <begin position="67"/>
        <end position="81"/>
    </location>
</feature>
<dbReference type="GO" id="GO:0000786">
    <property type="term" value="C:nucleosome"/>
    <property type="evidence" value="ECO:0007669"/>
    <property type="project" value="UniProtKB-KW"/>
</dbReference>
<evidence type="ECO:0000313" key="7">
    <source>
        <dbReference type="EMBL" id="KAJ3045318.1"/>
    </source>
</evidence>